<gene>
    <name evidence="1" type="ORF">OIU80_20370</name>
</gene>
<name>A0A9X3HNQ5_9FLAO</name>
<evidence type="ECO:0008006" key="3">
    <source>
        <dbReference type="Google" id="ProtNLM"/>
    </source>
</evidence>
<dbReference type="EMBL" id="JAOZEV010000034">
    <property type="protein sequence ID" value="MCV9934644.1"/>
    <property type="molecule type" value="Genomic_DNA"/>
</dbReference>
<keyword evidence="2" id="KW-1185">Reference proteome</keyword>
<evidence type="ECO:0000313" key="1">
    <source>
        <dbReference type="EMBL" id="MCV9934644.1"/>
    </source>
</evidence>
<dbReference type="RefSeq" id="WP_264288808.1">
    <property type="nucleotide sequence ID" value="NZ_JAOZEV010000034.1"/>
</dbReference>
<organism evidence="1 2">
    <name type="scientific">Flavobacterium frigoritolerans</name>
    <dbReference type="NCBI Taxonomy" id="2987686"/>
    <lineage>
        <taxon>Bacteria</taxon>
        <taxon>Pseudomonadati</taxon>
        <taxon>Bacteroidota</taxon>
        <taxon>Flavobacteriia</taxon>
        <taxon>Flavobacteriales</taxon>
        <taxon>Flavobacteriaceae</taxon>
        <taxon>Flavobacterium</taxon>
    </lineage>
</organism>
<protein>
    <recommendedName>
        <fullName evidence="3">ParB/Sulfiredoxin domain-containing protein</fullName>
    </recommendedName>
</protein>
<reference evidence="1" key="1">
    <citation type="submission" date="2022-10" db="EMBL/GenBank/DDBJ databases">
        <title>Two novel species of Flavobacterium.</title>
        <authorList>
            <person name="Liu Q."/>
            <person name="Xin Y.-H."/>
        </authorList>
    </citation>
    <scope>NUCLEOTIDE SEQUENCE</scope>
    <source>
        <strain evidence="1">LS1R47</strain>
    </source>
</reference>
<dbReference type="AlphaFoldDB" id="A0A9X3HNQ5"/>
<accession>A0A9X3HNQ5</accession>
<proteinExistence type="predicted"/>
<dbReference type="Proteomes" id="UP001151133">
    <property type="component" value="Unassembled WGS sequence"/>
</dbReference>
<comment type="caution">
    <text evidence="1">The sequence shown here is derived from an EMBL/GenBank/DDBJ whole genome shotgun (WGS) entry which is preliminary data.</text>
</comment>
<sequence length="433" mass="50087">MTAQERKIKIKEIKNGKPVATGTKLKYQGEIREFNVYKIPIEFLAYNVENGRISSLVKSYKREYGSLDVNNEKDSQRIAKFLFDSNEPRNKKTLKDLAENGQLEPGIITMDGIIVDGNRRASLLRRIAKESDYDQTTKDKCCYFLARILPEDADEKEILRLETSFQMGADSKVDYNPIEKYLHTRDMHVKKFTLEQIAEYMGFDSAKDVNLNLDIMELIDNYLETYGYVGIYTRLPRGCEDDFLKLNTAIKKVQSGKINWIQTDKLDEVETDLRNISFDFIRLEEKGEFDFRAIASTSNHNFLNDEETWNTFAGAYNDLIIDCEEEEELEDVLKKTGNEADIYRLLNQRDKKWKDEMREGLMSAFNDSKNIIENKKSKEKPEELIKKAINALAAIDLNSVSQSNKKSELLTKINILTKITEDISKVLNQELCS</sequence>
<evidence type="ECO:0000313" key="2">
    <source>
        <dbReference type="Proteomes" id="UP001151133"/>
    </source>
</evidence>